<dbReference type="AlphaFoldDB" id="A0A5C6P7Q6"/>
<name>A0A5C6P7Q6_9TELE</name>
<accession>A0A5C6P7Q6</accession>
<reference evidence="2 3" key="1">
    <citation type="submission" date="2019-04" db="EMBL/GenBank/DDBJ databases">
        <title>Chromosome genome assembly for Takifugu flavidus.</title>
        <authorList>
            <person name="Xiao S."/>
        </authorList>
    </citation>
    <scope>NUCLEOTIDE SEQUENCE [LARGE SCALE GENOMIC DNA]</scope>
    <source>
        <strain evidence="2">HTHZ2018</strain>
        <tissue evidence="2">Muscle</tissue>
    </source>
</reference>
<evidence type="ECO:0000256" key="1">
    <source>
        <dbReference type="SAM" id="MobiDB-lite"/>
    </source>
</evidence>
<sequence length="104" mass="11245">MASSQGGVGAVTALQSHHYSSGPHWSPGVSQYQHQPHTARSLDRVLEDAVSSGILNLSGRKLREYPGLSYDLTDTTQAGWSLRPRASCETTGVNNVKLRVDLRA</sequence>
<feature type="region of interest" description="Disordered" evidence="1">
    <location>
        <begin position="1"/>
        <end position="40"/>
    </location>
</feature>
<evidence type="ECO:0000313" key="3">
    <source>
        <dbReference type="Proteomes" id="UP000324091"/>
    </source>
</evidence>
<gene>
    <name evidence="2" type="ORF">D4764_14G0008110</name>
</gene>
<keyword evidence="3" id="KW-1185">Reference proteome</keyword>
<comment type="caution">
    <text evidence="2">The sequence shown here is derived from an EMBL/GenBank/DDBJ whole genome shotgun (WGS) entry which is preliminary data.</text>
</comment>
<dbReference type="EMBL" id="RHFK02000006">
    <property type="protein sequence ID" value="TWW74808.1"/>
    <property type="molecule type" value="Genomic_DNA"/>
</dbReference>
<feature type="compositionally biased region" description="Polar residues" evidence="1">
    <location>
        <begin position="28"/>
        <end position="38"/>
    </location>
</feature>
<organism evidence="2 3">
    <name type="scientific">Takifugu flavidus</name>
    <name type="common">sansaifugu</name>
    <dbReference type="NCBI Taxonomy" id="433684"/>
    <lineage>
        <taxon>Eukaryota</taxon>
        <taxon>Metazoa</taxon>
        <taxon>Chordata</taxon>
        <taxon>Craniata</taxon>
        <taxon>Vertebrata</taxon>
        <taxon>Euteleostomi</taxon>
        <taxon>Actinopterygii</taxon>
        <taxon>Neopterygii</taxon>
        <taxon>Teleostei</taxon>
        <taxon>Neoteleostei</taxon>
        <taxon>Acanthomorphata</taxon>
        <taxon>Eupercaria</taxon>
        <taxon>Tetraodontiformes</taxon>
        <taxon>Tetradontoidea</taxon>
        <taxon>Tetraodontidae</taxon>
        <taxon>Takifugu</taxon>
    </lineage>
</organism>
<dbReference type="Proteomes" id="UP000324091">
    <property type="component" value="Chromosome 14"/>
</dbReference>
<protein>
    <submittedName>
        <fullName evidence="2">Leucine-rich repeat and calponin-like proteiny domain-containing protein 2</fullName>
    </submittedName>
</protein>
<evidence type="ECO:0000313" key="2">
    <source>
        <dbReference type="EMBL" id="TWW74808.1"/>
    </source>
</evidence>
<proteinExistence type="predicted"/>